<proteinExistence type="predicted"/>
<evidence type="ECO:0000313" key="3">
    <source>
        <dbReference type="Proteomes" id="UP000318571"/>
    </source>
</evidence>
<gene>
    <name evidence="2" type="ORF">TCAL_14992</name>
</gene>
<evidence type="ECO:0000256" key="1">
    <source>
        <dbReference type="SAM" id="MobiDB-lite"/>
    </source>
</evidence>
<organism evidence="2 3">
    <name type="scientific">Tigriopus californicus</name>
    <name type="common">Marine copepod</name>
    <dbReference type="NCBI Taxonomy" id="6832"/>
    <lineage>
        <taxon>Eukaryota</taxon>
        <taxon>Metazoa</taxon>
        <taxon>Ecdysozoa</taxon>
        <taxon>Arthropoda</taxon>
        <taxon>Crustacea</taxon>
        <taxon>Multicrustacea</taxon>
        <taxon>Hexanauplia</taxon>
        <taxon>Copepoda</taxon>
        <taxon>Harpacticoida</taxon>
        <taxon>Harpacticidae</taxon>
        <taxon>Tigriopus</taxon>
    </lineage>
</organism>
<name>A0A553N7L6_TIGCA</name>
<dbReference type="AlphaFoldDB" id="A0A553N7L6"/>
<accession>A0A553N7L6</accession>
<feature type="region of interest" description="Disordered" evidence="1">
    <location>
        <begin position="1"/>
        <end position="30"/>
    </location>
</feature>
<reference evidence="2 3" key="1">
    <citation type="journal article" date="2018" name="Nat. Ecol. Evol.">
        <title>Genomic signatures of mitonuclear coevolution across populations of Tigriopus californicus.</title>
        <authorList>
            <person name="Barreto F.S."/>
            <person name="Watson E.T."/>
            <person name="Lima T.G."/>
            <person name="Willett C.S."/>
            <person name="Edmands S."/>
            <person name="Li W."/>
            <person name="Burton R.S."/>
        </authorList>
    </citation>
    <scope>NUCLEOTIDE SEQUENCE [LARGE SCALE GENOMIC DNA]</scope>
    <source>
        <strain evidence="2 3">San Diego</strain>
    </source>
</reference>
<comment type="caution">
    <text evidence="2">The sequence shown here is derived from an EMBL/GenBank/DDBJ whole genome shotgun (WGS) entry which is preliminary data.</text>
</comment>
<evidence type="ECO:0000313" key="2">
    <source>
        <dbReference type="EMBL" id="TRY61421.1"/>
    </source>
</evidence>
<protein>
    <submittedName>
        <fullName evidence="2">Uncharacterized protein</fullName>
    </submittedName>
</protein>
<sequence>MPRPTHTPALQNPGRARTPAPGVATGGGVTGWSQRAYDDLMRCGSVFHSGAEREFWSERDNELTAKDYKIQQARKMVEDERRGRLAPNRSRCLCPTGKAGPLSIGRAISPGGGVIHALISMASMDPAPSGGGGQ</sequence>
<dbReference type="Proteomes" id="UP000318571">
    <property type="component" value="Chromosome 8"/>
</dbReference>
<dbReference type="EMBL" id="VCGU01000459">
    <property type="protein sequence ID" value="TRY61421.1"/>
    <property type="molecule type" value="Genomic_DNA"/>
</dbReference>
<keyword evidence="3" id="KW-1185">Reference proteome</keyword>